<gene>
    <name evidence="1" type="ORF">PDESU_03102</name>
</gene>
<dbReference type="AlphaFoldDB" id="A0A6C2U3Z8"/>
<evidence type="ECO:0000313" key="2">
    <source>
        <dbReference type="Proteomes" id="UP000366872"/>
    </source>
</evidence>
<protein>
    <submittedName>
        <fullName evidence="1">Uncharacterized protein</fullName>
    </submittedName>
</protein>
<evidence type="ECO:0000313" key="1">
    <source>
        <dbReference type="EMBL" id="VGO14539.1"/>
    </source>
</evidence>
<accession>A0A6C2U3Z8</accession>
<sequence>MPFLPNQLLDMKKTLIIILALAAFIIGRYTASPNVAKDSDGEQSILEIVSEDIGVTVDMVRDGGLQVNHNKPYWIYSYSYDLSHYDGTRNRIVVIAKNDEIIAKLIFPRADTEVKNFGVDSISSFSDRLFITTEWGGGNNYYDVNFSLTLKDDKVLLETVHTQYHNLLMDSYEDTEIAPMIFVSPDGLYMKKYY</sequence>
<keyword evidence="2" id="KW-1185">Reference proteome</keyword>
<reference evidence="1 2" key="1">
    <citation type="submission" date="2019-04" db="EMBL/GenBank/DDBJ databases">
        <authorList>
            <person name="Van Vliet M D."/>
        </authorList>
    </citation>
    <scope>NUCLEOTIDE SEQUENCE [LARGE SCALE GENOMIC DNA]</scope>
    <source>
        <strain evidence="1 2">F1</strain>
    </source>
</reference>
<proteinExistence type="predicted"/>
<dbReference type="Proteomes" id="UP000366872">
    <property type="component" value="Unassembled WGS sequence"/>
</dbReference>
<name>A0A6C2U3Z8_PONDE</name>
<dbReference type="RefSeq" id="WP_168442295.1">
    <property type="nucleotide sequence ID" value="NZ_CAAHFG010000001.1"/>
</dbReference>
<dbReference type="EMBL" id="CAAHFG010000001">
    <property type="protein sequence ID" value="VGO14539.1"/>
    <property type="molecule type" value="Genomic_DNA"/>
</dbReference>
<organism evidence="1 2">
    <name type="scientific">Pontiella desulfatans</name>
    <dbReference type="NCBI Taxonomy" id="2750659"/>
    <lineage>
        <taxon>Bacteria</taxon>
        <taxon>Pseudomonadati</taxon>
        <taxon>Kiritimatiellota</taxon>
        <taxon>Kiritimatiellia</taxon>
        <taxon>Kiritimatiellales</taxon>
        <taxon>Pontiellaceae</taxon>
        <taxon>Pontiella</taxon>
    </lineage>
</organism>